<gene>
    <name evidence="4" type="ORF">HYY65_06765</name>
</gene>
<protein>
    <submittedName>
        <fullName evidence="4">Branched-chain amino acid ABC transporter substrate-binding protein</fullName>
    </submittedName>
</protein>
<sequence>MWVLWCGVLLAALAVHSLVWAQAKPVIKIVSQSPLSGEQAALGEQVKLGAQLAVDELKKNIEAKGFKVEFVPYDDQAKPDVGVANAKSMVADPDVLVIIGHFNSGVALPASEVYKDADLVMISPANTNPKITDRNYKNVNRVCGRDDVQGPVGAQFAAKDLKVKSVYVIHDKTLYGQGVADAFVEEAKKLGLKVLGYEGTEEKANFDPIINPMRAKSPDLVYFGGIYNQGAILLKQMREKGVKAIFLGPDGLDSSEMVKIGAKAVVGSYYTTVAGPPSAYQEAASFVKRFKGKFGKDPESFSMYSYDSAAVGVKALEIAIADAQGKRPTRAQVSVAVRKIKNFKGITGTITFDSKGDPVKAKYFVLRFAEEKYPGSIVKTLELGAPQPKKG</sequence>
<evidence type="ECO:0000256" key="1">
    <source>
        <dbReference type="ARBA" id="ARBA00010062"/>
    </source>
</evidence>
<evidence type="ECO:0000259" key="3">
    <source>
        <dbReference type="Pfam" id="PF13458"/>
    </source>
</evidence>
<evidence type="ECO:0000313" key="4">
    <source>
        <dbReference type="EMBL" id="MBI3014749.1"/>
    </source>
</evidence>
<proteinExistence type="inferred from homology"/>
<dbReference type="InterPro" id="IPR028082">
    <property type="entry name" value="Peripla_BP_I"/>
</dbReference>
<dbReference type="CDD" id="cd06342">
    <property type="entry name" value="PBP1_ABC_LIVBP-like"/>
    <property type="match status" value="1"/>
</dbReference>
<organism evidence="4 5">
    <name type="scientific">Tectimicrobiota bacterium</name>
    <dbReference type="NCBI Taxonomy" id="2528274"/>
    <lineage>
        <taxon>Bacteria</taxon>
        <taxon>Pseudomonadati</taxon>
        <taxon>Nitrospinota/Tectimicrobiota group</taxon>
        <taxon>Candidatus Tectimicrobiota</taxon>
    </lineage>
</organism>
<feature type="domain" description="Leucine-binding protein" evidence="3">
    <location>
        <begin position="27"/>
        <end position="368"/>
    </location>
</feature>
<reference evidence="4" key="1">
    <citation type="submission" date="2020-07" db="EMBL/GenBank/DDBJ databases">
        <title>Huge and variable diversity of episymbiotic CPR bacteria and DPANN archaea in groundwater ecosystems.</title>
        <authorList>
            <person name="He C.Y."/>
            <person name="Keren R."/>
            <person name="Whittaker M."/>
            <person name="Farag I.F."/>
            <person name="Doudna J."/>
            <person name="Cate J.H.D."/>
            <person name="Banfield J.F."/>
        </authorList>
    </citation>
    <scope>NUCLEOTIDE SEQUENCE</scope>
    <source>
        <strain evidence="4">NC_groundwater_717_Ag_S-0.2um_59_8</strain>
    </source>
</reference>
<dbReference type="Gene3D" id="3.40.50.2300">
    <property type="match status" value="2"/>
</dbReference>
<evidence type="ECO:0000256" key="2">
    <source>
        <dbReference type="ARBA" id="ARBA00022729"/>
    </source>
</evidence>
<dbReference type="PANTHER" id="PTHR47151">
    <property type="entry name" value="LEU/ILE/VAL-BINDING ABC TRANSPORTER SUBUNIT"/>
    <property type="match status" value="1"/>
</dbReference>
<dbReference type="Pfam" id="PF13458">
    <property type="entry name" value="Peripla_BP_6"/>
    <property type="match status" value="1"/>
</dbReference>
<accession>A0A932GPK2</accession>
<keyword evidence="2" id="KW-0732">Signal</keyword>
<dbReference type="Proteomes" id="UP000741360">
    <property type="component" value="Unassembled WGS sequence"/>
</dbReference>
<dbReference type="SUPFAM" id="SSF53822">
    <property type="entry name" value="Periplasmic binding protein-like I"/>
    <property type="match status" value="1"/>
</dbReference>
<evidence type="ECO:0000313" key="5">
    <source>
        <dbReference type="Proteomes" id="UP000741360"/>
    </source>
</evidence>
<comment type="similarity">
    <text evidence="1">Belongs to the leucine-binding protein family.</text>
</comment>
<dbReference type="InterPro" id="IPR028081">
    <property type="entry name" value="Leu-bd"/>
</dbReference>
<dbReference type="EMBL" id="JACPSX010000123">
    <property type="protein sequence ID" value="MBI3014749.1"/>
    <property type="molecule type" value="Genomic_DNA"/>
</dbReference>
<comment type="caution">
    <text evidence="4">The sequence shown here is derived from an EMBL/GenBank/DDBJ whole genome shotgun (WGS) entry which is preliminary data.</text>
</comment>
<name>A0A932GPK2_UNCTE</name>
<dbReference type="PANTHER" id="PTHR47151:SF2">
    <property type="entry name" value="AMINO ACID BINDING PROTEIN"/>
    <property type="match status" value="1"/>
</dbReference>
<dbReference type="AlphaFoldDB" id="A0A932GPK2"/>